<gene>
    <name evidence="2" type="ORF">EVAR_65867_1</name>
</gene>
<accession>A0A4C1ZL60</accession>
<reference evidence="2 3" key="1">
    <citation type="journal article" date="2019" name="Commun. Biol.">
        <title>The bagworm genome reveals a unique fibroin gene that provides high tensile strength.</title>
        <authorList>
            <person name="Kono N."/>
            <person name="Nakamura H."/>
            <person name="Ohtoshi R."/>
            <person name="Tomita M."/>
            <person name="Numata K."/>
            <person name="Arakawa K."/>
        </authorList>
    </citation>
    <scope>NUCLEOTIDE SEQUENCE [LARGE SCALE GENOMIC DNA]</scope>
</reference>
<protein>
    <submittedName>
        <fullName evidence="2">Uncharacterized protein</fullName>
    </submittedName>
</protein>
<sequence length="69" mass="7969">MRPRRRGRARKRDKRTKLYGTGRSGRLAGRRAPSPTLRVADEGHNVLFRQIDDTFKLDLRPECTAGFMV</sequence>
<proteinExistence type="predicted"/>
<evidence type="ECO:0000313" key="3">
    <source>
        <dbReference type="Proteomes" id="UP000299102"/>
    </source>
</evidence>
<name>A0A4C1ZL60_EUMVA</name>
<comment type="caution">
    <text evidence="2">The sequence shown here is derived from an EMBL/GenBank/DDBJ whole genome shotgun (WGS) entry which is preliminary data.</text>
</comment>
<dbReference type="AlphaFoldDB" id="A0A4C1ZL60"/>
<dbReference type="Proteomes" id="UP000299102">
    <property type="component" value="Unassembled WGS sequence"/>
</dbReference>
<feature type="compositionally biased region" description="Basic residues" evidence="1">
    <location>
        <begin position="1"/>
        <end position="17"/>
    </location>
</feature>
<organism evidence="2 3">
    <name type="scientific">Eumeta variegata</name>
    <name type="common">Bagworm moth</name>
    <name type="synonym">Eumeta japonica</name>
    <dbReference type="NCBI Taxonomy" id="151549"/>
    <lineage>
        <taxon>Eukaryota</taxon>
        <taxon>Metazoa</taxon>
        <taxon>Ecdysozoa</taxon>
        <taxon>Arthropoda</taxon>
        <taxon>Hexapoda</taxon>
        <taxon>Insecta</taxon>
        <taxon>Pterygota</taxon>
        <taxon>Neoptera</taxon>
        <taxon>Endopterygota</taxon>
        <taxon>Lepidoptera</taxon>
        <taxon>Glossata</taxon>
        <taxon>Ditrysia</taxon>
        <taxon>Tineoidea</taxon>
        <taxon>Psychidae</taxon>
        <taxon>Oiketicinae</taxon>
        <taxon>Eumeta</taxon>
    </lineage>
</organism>
<evidence type="ECO:0000313" key="2">
    <source>
        <dbReference type="EMBL" id="GBP87804.1"/>
    </source>
</evidence>
<dbReference type="EMBL" id="BGZK01001886">
    <property type="protein sequence ID" value="GBP87804.1"/>
    <property type="molecule type" value="Genomic_DNA"/>
</dbReference>
<keyword evidence="3" id="KW-1185">Reference proteome</keyword>
<evidence type="ECO:0000256" key="1">
    <source>
        <dbReference type="SAM" id="MobiDB-lite"/>
    </source>
</evidence>
<feature type="region of interest" description="Disordered" evidence="1">
    <location>
        <begin position="1"/>
        <end position="32"/>
    </location>
</feature>